<dbReference type="InterPro" id="IPR011050">
    <property type="entry name" value="Pectin_lyase_fold/virulence"/>
</dbReference>
<dbReference type="PANTHER" id="PTHR33407:SF9">
    <property type="entry name" value="PECTATE LYASE F-RELATED"/>
    <property type="match status" value="1"/>
</dbReference>
<feature type="region of interest" description="Disordered" evidence="11">
    <location>
        <begin position="81"/>
        <end position="103"/>
    </location>
</feature>
<proteinExistence type="inferred from homology"/>
<evidence type="ECO:0000256" key="1">
    <source>
        <dbReference type="ARBA" id="ARBA00000695"/>
    </source>
</evidence>
<dbReference type="InterPro" id="IPR004898">
    <property type="entry name" value="Pectate_lyase_PlyH/PlyE-like"/>
</dbReference>
<keyword evidence="7 10" id="KW-0732">Signal</keyword>
<dbReference type="EC" id="4.2.2.2" evidence="5 10"/>
<comment type="subcellular location">
    <subcellularLocation>
        <location evidence="3 10">Secreted</location>
    </subcellularLocation>
</comment>
<feature type="chain" id="PRO_5044981579" description="Pectate lyase" evidence="10">
    <location>
        <begin position="22"/>
        <end position="352"/>
    </location>
</feature>
<accession>A0ABV8SY55</accession>
<evidence type="ECO:0000256" key="6">
    <source>
        <dbReference type="ARBA" id="ARBA00022525"/>
    </source>
</evidence>
<sequence length="352" mass="36613">MKYGYFLFALGAMAVTTVVTAANRPAGYTTICNENKTCAVPASTNVAFGRADQFIYKVLSGSFVCSQATFGGRIAGGVNECSVPTGTEPTDPPPSNDPPTPDLGYYPGCAMPTYTETVQLTATQVVPAGTVFDGGNKRYNLSGGSQSEGQPAVFDVQEGGTIRNVIIGPLAADGIHCLGNCTLERVWWEDIGEDAATALGPAGTVMNITCGAAYQGSDKTFQFNGRGEMRISNFFVANAGKLVRSCGDCTGNGGPRRIFVNNVITRDVSTIVGINTNFGDVATIRNLTLNNSGTSKTKICQVYKGVVKGQGSTSALGVEFNTPNCQVGQGDVTLLPPSQMNTSACAGSCPIP</sequence>
<feature type="compositionally biased region" description="Pro residues" evidence="11">
    <location>
        <begin position="90"/>
        <end position="101"/>
    </location>
</feature>
<gene>
    <name evidence="12" type="ORF">ACFPN2_19405</name>
</gene>
<keyword evidence="13" id="KW-1185">Reference proteome</keyword>
<keyword evidence="8 10" id="KW-0106">Calcium</keyword>
<dbReference type="PANTHER" id="PTHR33407">
    <property type="entry name" value="PECTATE LYASE F-RELATED"/>
    <property type="match status" value="1"/>
</dbReference>
<evidence type="ECO:0000256" key="3">
    <source>
        <dbReference type="ARBA" id="ARBA00004613"/>
    </source>
</evidence>
<evidence type="ECO:0000313" key="12">
    <source>
        <dbReference type="EMBL" id="MFC4311274.1"/>
    </source>
</evidence>
<feature type="signal peptide" evidence="10">
    <location>
        <begin position="1"/>
        <end position="21"/>
    </location>
</feature>
<dbReference type="EMBL" id="JBHSDU010000003">
    <property type="protein sequence ID" value="MFC4311274.1"/>
    <property type="molecule type" value="Genomic_DNA"/>
</dbReference>
<keyword evidence="6 10" id="KW-0964">Secreted</keyword>
<keyword evidence="9 10" id="KW-0456">Lyase</keyword>
<comment type="cofactor">
    <cofactor evidence="2 10">
        <name>Ca(2+)</name>
        <dbReference type="ChEBI" id="CHEBI:29108"/>
    </cofactor>
</comment>
<evidence type="ECO:0000256" key="5">
    <source>
        <dbReference type="ARBA" id="ARBA00012272"/>
    </source>
</evidence>
<evidence type="ECO:0000256" key="10">
    <source>
        <dbReference type="RuleBase" id="RU367009"/>
    </source>
</evidence>
<evidence type="ECO:0000256" key="8">
    <source>
        <dbReference type="ARBA" id="ARBA00022837"/>
    </source>
</evidence>
<dbReference type="Gene3D" id="2.160.20.10">
    <property type="entry name" value="Single-stranded right-handed beta-helix, Pectin lyase-like"/>
    <property type="match status" value="1"/>
</dbReference>
<comment type="function">
    <text evidence="10">Catalyzes the depolymerization of both polygalacturonate and pectins of methyl esterification degree from 22 to 89%, with an endo mode of action. In contrast to the majority of pectate lyases, displays high activity on highly methylated pectins.</text>
</comment>
<protein>
    <recommendedName>
        <fullName evidence="5 10">Pectate lyase</fullName>
        <ecNumber evidence="5 10">4.2.2.2</ecNumber>
    </recommendedName>
</protein>
<dbReference type="Pfam" id="PF03211">
    <property type="entry name" value="Pectate_lyase"/>
    <property type="match status" value="1"/>
</dbReference>
<dbReference type="InterPro" id="IPR012334">
    <property type="entry name" value="Pectin_lyas_fold"/>
</dbReference>
<reference evidence="13" key="1">
    <citation type="journal article" date="2019" name="Int. J. Syst. Evol. Microbiol.">
        <title>The Global Catalogue of Microorganisms (GCM) 10K type strain sequencing project: providing services to taxonomists for standard genome sequencing and annotation.</title>
        <authorList>
            <consortium name="The Broad Institute Genomics Platform"/>
            <consortium name="The Broad Institute Genome Sequencing Center for Infectious Disease"/>
            <person name="Wu L."/>
            <person name="Ma J."/>
        </authorList>
    </citation>
    <scope>NUCLEOTIDE SEQUENCE [LARGE SCALE GENOMIC DNA]</scope>
    <source>
        <strain evidence="13">CGMCC 1.10759</strain>
    </source>
</reference>
<name>A0ABV8SY55_9GAMM</name>
<organism evidence="12 13">
    <name type="scientific">Steroidobacter flavus</name>
    <dbReference type="NCBI Taxonomy" id="1842136"/>
    <lineage>
        <taxon>Bacteria</taxon>
        <taxon>Pseudomonadati</taxon>
        <taxon>Pseudomonadota</taxon>
        <taxon>Gammaproteobacteria</taxon>
        <taxon>Steroidobacterales</taxon>
        <taxon>Steroidobacteraceae</taxon>
        <taxon>Steroidobacter</taxon>
    </lineage>
</organism>
<comment type="catalytic activity">
    <reaction evidence="1 10">
        <text>Eliminative cleavage of (1-&gt;4)-alpha-D-galacturonan to give oligosaccharides with 4-deoxy-alpha-D-galact-4-enuronosyl groups at their non-reducing ends.</text>
        <dbReference type="EC" id="4.2.2.2"/>
    </reaction>
</comment>
<dbReference type="SUPFAM" id="SSF51126">
    <property type="entry name" value="Pectin lyase-like"/>
    <property type="match status" value="1"/>
</dbReference>
<dbReference type="RefSeq" id="WP_380599467.1">
    <property type="nucleotide sequence ID" value="NZ_JBHSDU010000003.1"/>
</dbReference>
<evidence type="ECO:0000256" key="7">
    <source>
        <dbReference type="ARBA" id="ARBA00022729"/>
    </source>
</evidence>
<evidence type="ECO:0000256" key="11">
    <source>
        <dbReference type="SAM" id="MobiDB-lite"/>
    </source>
</evidence>
<evidence type="ECO:0000256" key="4">
    <source>
        <dbReference type="ARBA" id="ARBA00006463"/>
    </source>
</evidence>
<comment type="similarity">
    <text evidence="4 10">Belongs to the polysaccharide lyase 3 family.</text>
</comment>
<dbReference type="GO" id="GO:0016829">
    <property type="term" value="F:lyase activity"/>
    <property type="evidence" value="ECO:0007669"/>
    <property type="project" value="UniProtKB-KW"/>
</dbReference>
<evidence type="ECO:0000256" key="9">
    <source>
        <dbReference type="ARBA" id="ARBA00023239"/>
    </source>
</evidence>
<comment type="caution">
    <text evidence="12">The sequence shown here is derived from an EMBL/GenBank/DDBJ whole genome shotgun (WGS) entry which is preliminary data.</text>
</comment>
<dbReference type="Proteomes" id="UP001595904">
    <property type="component" value="Unassembled WGS sequence"/>
</dbReference>
<evidence type="ECO:0000256" key="2">
    <source>
        <dbReference type="ARBA" id="ARBA00001913"/>
    </source>
</evidence>
<evidence type="ECO:0000313" key="13">
    <source>
        <dbReference type="Proteomes" id="UP001595904"/>
    </source>
</evidence>